<proteinExistence type="predicted"/>
<evidence type="ECO:0000256" key="1">
    <source>
        <dbReference type="SAM" id="MobiDB-lite"/>
    </source>
</evidence>
<evidence type="ECO:0000313" key="2">
    <source>
        <dbReference type="EMBL" id="AHB47466.1"/>
    </source>
</evidence>
<dbReference type="PATRIC" id="fig|1029756.8.peg.447"/>
<feature type="compositionally biased region" description="Low complexity" evidence="1">
    <location>
        <begin position="31"/>
        <end position="44"/>
    </location>
</feature>
<keyword evidence="3" id="KW-1185">Reference proteome</keyword>
<feature type="compositionally biased region" description="Basic and acidic residues" evidence="1">
    <location>
        <begin position="20"/>
        <end position="30"/>
    </location>
</feature>
<dbReference type="Proteomes" id="UP000018542">
    <property type="component" value="Chromosome"/>
</dbReference>
<organism evidence="2 3">
    <name type="scientific">Hyphomicrobium nitrativorans NL23</name>
    <dbReference type="NCBI Taxonomy" id="1029756"/>
    <lineage>
        <taxon>Bacteria</taxon>
        <taxon>Pseudomonadati</taxon>
        <taxon>Pseudomonadota</taxon>
        <taxon>Alphaproteobacteria</taxon>
        <taxon>Hyphomicrobiales</taxon>
        <taxon>Hyphomicrobiaceae</taxon>
        <taxon>Hyphomicrobium</taxon>
    </lineage>
</organism>
<reference evidence="2 3" key="1">
    <citation type="journal article" date="2014" name="Genome Announc.">
        <title>Complete Genome Sequence of Hyphomicrobium nitrativorans Strain NL23, a Denitrifying Bacterium Isolated from Biofilm of a Methanol-Fed Denitrification System Treating Seawater at the Montreal Biodome.</title>
        <authorList>
            <person name="Martineau C."/>
            <person name="Villeneuve C."/>
            <person name="Mauffrey F."/>
            <person name="Villemur R."/>
        </authorList>
    </citation>
    <scope>NUCLEOTIDE SEQUENCE [LARGE SCALE GENOMIC DNA]</scope>
    <source>
        <strain evidence="2">NL23</strain>
    </source>
</reference>
<dbReference type="STRING" id="1029756.W911_02100"/>
<dbReference type="AlphaFoldDB" id="V5S9Q0"/>
<feature type="region of interest" description="Disordered" evidence="1">
    <location>
        <begin position="20"/>
        <end position="52"/>
    </location>
</feature>
<dbReference type="OrthoDB" id="7616636at2"/>
<dbReference type="EMBL" id="CP006912">
    <property type="protein sequence ID" value="AHB47466.1"/>
    <property type="molecule type" value="Genomic_DNA"/>
</dbReference>
<dbReference type="KEGG" id="hni:W911_02100"/>
<dbReference type="RefSeq" id="WP_023785850.1">
    <property type="nucleotide sequence ID" value="NC_022997.1"/>
</dbReference>
<dbReference type="HOGENOM" id="CLU_896518_0_0_5"/>
<gene>
    <name evidence="2" type="ORF">W911_02100</name>
</gene>
<name>V5S9Q0_9HYPH</name>
<accession>V5S9Q0</accession>
<evidence type="ECO:0000313" key="3">
    <source>
        <dbReference type="Proteomes" id="UP000018542"/>
    </source>
</evidence>
<sequence length="308" mass="35378">MNAPALKVVDAKAEAAAAEAARDAHEEALKEAAATTPAAPAPTRAKSKKKVSKRAKDEWNRFTVDIWITNFNWIEFGLYRHTRNRAKSRQFTTDMDIFGEIIEDGKRTGLFGYREDAWKKAEGMHKRLVFRLFTDKLNWRATMDLMIGRSLQQTIGARGMPVMTYSINTDDGDNYIVYLERSANKWPFMPENFSFFIIGKDGKPQFYRLKRAFINLGGDYTLIDQHGEVAGYLDGRVFSIGGKWKGQVRAGADRRLLTIMKLFGATLIFNCDARRHMKRLYKDMLAGKIEPALERQESDLYMNPRRIR</sequence>
<protein>
    <submittedName>
        <fullName evidence="2">Uncharacterized protein</fullName>
    </submittedName>
</protein>